<evidence type="ECO:0000259" key="3">
    <source>
        <dbReference type="Pfam" id="PF09336"/>
    </source>
</evidence>
<reference evidence="4" key="1">
    <citation type="submission" date="2025-08" db="UniProtKB">
        <authorList>
            <consortium name="Ensembl"/>
        </authorList>
    </citation>
    <scope>IDENTIFICATION</scope>
</reference>
<accession>A0A8C6GK02</accession>
<evidence type="ECO:0000256" key="2">
    <source>
        <dbReference type="ARBA" id="ARBA00022840"/>
    </source>
</evidence>
<keyword evidence="1" id="KW-0547">Nucleotide-binding</keyword>
<dbReference type="AlphaFoldDB" id="A0A8C6GK02"/>
<keyword evidence="5" id="KW-1185">Reference proteome</keyword>
<dbReference type="GeneTree" id="ENSGT00940000154973"/>
<organism evidence="4 5">
    <name type="scientific">Mus spicilegus</name>
    <name type="common">Mound-building mouse</name>
    <dbReference type="NCBI Taxonomy" id="10103"/>
    <lineage>
        <taxon>Eukaryota</taxon>
        <taxon>Metazoa</taxon>
        <taxon>Chordata</taxon>
        <taxon>Craniata</taxon>
        <taxon>Vertebrata</taxon>
        <taxon>Euteleostomi</taxon>
        <taxon>Mammalia</taxon>
        <taxon>Eutheria</taxon>
        <taxon>Euarchontoglires</taxon>
        <taxon>Glires</taxon>
        <taxon>Rodentia</taxon>
        <taxon>Myomorpha</taxon>
        <taxon>Muroidea</taxon>
        <taxon>Muridae</taxon>
        <taxon>Murinae</taxon>
        <taxon>Mus</taxon>
        <taxon>Mus</taxon>
    </lineage>
</organism>
<dbReference type="Pfam" id="PF09336">
    <property type="entry name" value="Vps4_C"/>
    <property type="match status" value="1"/>
</dbReference>
<keyword evidence="2" id="KW-0067">ATP-binding</keyword>
<feature type="domain" description="Spastin/Vps4 C-terminal" evidence="3">
    <location>
        <begin position="19"/>
        <end position="74"/>
    </location>
</feature>
<dbReference type="Gene3D" id="1.10.8.60">
    <property type="match status" value="1"/>
</dbReference>
<evidence type="ECO:0000313" key="5">
    <source>
        <dbReference type="Proteomes" id="UP000694415"/>
    </source>
</evidence>
<evidence type="ECO:0000256" key="1">
    <source>
        <dbReference type="ARBA" id="ARBA00022741"/>
    </source>
</evidence>
<dbReference type="GO" id="GO:0005524">
    <property type="term" value="F:ATP binding"/>
    <property type="evidence" value="ECO:0007669"/>
    <property type="project" value="UniProtKB-KW"/>
</dbReference>
<sequence>MAIQEADPNCIVNDLLISSPGDPEAIEMTWMNVPGDTLLEPVVSIWDMLRSLSSTKLTVNEQDFLKLKKFTEDFCQEDSKNMFMLHFFSFVGILPFLDDIHIISSKICLPRETYVSLECSLSQSCPFLHSLLNSLIHKHC</sequence>
<evidence type="ECO:0000313" key="4">
    <source>
        <dbReference type="Ensembl" id="ENSMSIP00000007473.1"/>
    </source>
</evidence>
<protein>
    <recommendedName>
        <fullName evidence="3">Spastin/Vps4 C-terminal domain-containing protein</fullName>
    </recommendedName>
</protein>
<dbReference type="InterPro" id="IPR015415">
    <property type="entry name" value="Spast_Vps4_C"/>
</dbReference>
<dbReference type="Ensembl" id="ENSMSIT00000009509.1">
    <property type="protein sequence ID" value="ENSMSIP00000007473.1"/>
    <property type="gene ID" value="ENSMSIG00000006665.1"/>
</dbReference>
<reference evidence="4" key="2">
    <citation type="submission" date="2025-09" db="UniProtKB">
        <authorList>
            <consortium name="Ensembl"/>
        </authorList>
    </citation>
    <scope>IDENTIFICATION</scope>
</reference>
<dbReference type="Proteomes" id="UP000694415">
    <property type="component" value="Unplaced"/>
</dbReference>
<proteinExistence type="predicted"/>
<name>A0A8C6GK02_MUSSI</name>